<feature type="transmembrane region" description="Helical" evidence="9">
    <location>
        <begin position="77"/>
        <end position="98"/>
    </location>
</feature>
<feature type="region of interest" description="Disordered" evidence="8">
    <location>
        <begin position="1"/>
        <end position="28"/>
    </location>
</feature>
<evidence type="ECO:0000256" key="3">
    <source>
        <dbReference type="ARBA" id="ARBA00022692"/>
    </source>
</evidence>
<dbReference type="RefSeq" id="WP_083507578.1">
    <property type="nucleotide sequence ID" value="NZ_BBWR01000002.1"/>
</dbReference>
<dbReference type="PRINTS" id="PR00762">
    <property type="entry name" value="CLCHANNEL"/>
</dbReference>
<dbReference type="SUPFAM" id="SSF81340">
    <property type="entry name" value="Clc chloride channel"/>
    <property type="match status" value="1"/>
</dbReference>
<evidence type="ECO:0000256" key="9">
    <source>
        <dbReference type="SAM" id="Phobius"/>
    </source>
</evidence>
<keyword evidence="3 9" id="KW-0812">Transmembrane</keyword>
<organism evidence="10">
    <name type="scientific">Aureimonas frigidaquae</name>
    <dbReference type="NCBI Taxonomy" id="424757"/>
    <lineage>
        <taxon>Bacteria</taxon>
        <taxon>Pseudomonadati</taxon>
        <taxon>Pseudomonadota</taxon>
        <taxon>Alphaproteobacteria</taxon>
        <taxon>Hyphomicrobiales</taxon>
        <taxon>Aurantimonadaceae</taxon>
        <taxon>Aureimonas</taxon>
    </lineage>
</organism>
<name>A0A0P0Z445_9HYPH</name>
<evidence type="ECO:0000256" key="7">
    <source>
        <dbReference type="ARBA" id="ARBA00023214"/>
    </source>
</evidence>
<dbReference type="GO" id="GO:0005886">
    <property type="term" value="C:plasma membrane"/>
    <property type="evidence" value="ECO:0007669"/>
    <property type="project" value="TreeGrafter"/>
</dbReference>
<dbReference type="Gene3D" id="1.10.3080.10">
    <property type="entry name" value="Clc chloride channel"/>
    <property type="match status" value="1"/>
</dbReference>
<dbReference type="OrthoDB" id="9767361at2"/>
<evidence type="ECO:0000256" key="5">
    <source>
        <dbReference type="ARBA" id="ARBA00023065"/>
    </source>
</evidence>
<keyword evidence="5" id="KW-0406">Ion transport</keyword>
<feature type="transmembrane region" description="Helical" evidence="9">
    <location>
        <begin position="352"/>
        <end position="376"/>
    </location>
</feature>
<evidence type="ECO:0000256" key="6">
    <source>
        <dbReference type="ARBA" id="ARBA00023136"/>
    </source>
</evidence>
<feature type="transmembrane region" description="Helical" evidence="9">
    <location>
        <begin position="413"/>
        <end position="432"/>
    </location>
</feature>
<feature type="transmembrane region" description="Helical" evidence="9">
    <location>
        <begin position="383"/>
        <end position="407"/>
    </location>
</feature>
<dbReference type="AlphaFoldDB" id="A0A0P0Z445"/>
<evidence type="ECO:0000256" key="8">
    <source>
        <dbReference type="SAM" id="MobiDB-lite"/>
    </source>
</evidence>
<proteinExistence type="predicted"/>
<dbReference type="InterPro" id="IPR014743">
    <property type="entry name" value="Cl-channel_core"/>
</dbReference>
<sequence>MTLPDAPTDPSATQGVTPVTRRRADIGQPGSRRAEAAYVALAALVGLLAGAVGSAFHRVIDMLAAWPDMLRRVMDGPAFPVAYSLMTMLVTVGVVALVRRIAPEAAGSGVQEIEGAMEGLRTVRGARVLPVKFLGGAAAIGSGLVLGREGPTIHIGAALAALLSRSPRLHETERRGLLAAGAAAGLACAFNAPIAAILFVIEETHRQFPYTYRTYMGVIAAAFCATVVTEVIGGTAPDLTVIVPTAPLATLPLFLLMGCILGAVGVLLNAAILSAVRFAAAAQARVPYAYPACVGLAVGVLLASVPQAVTGGEGLIVDILHRQPAIGVLLALALARFCTTVASYSTGVPGGIFAPILALAVCIGLAFGAAVSFFWPQPDALPAAFAIAAMGGLFTASVRAPVVGVVLTLELTGSYALALPLIATCLAANLAARALGGRPIYEELLDRTLAMAGIVPRKPAADRDTGLA</sequence>
<keyword evidence="7" id="KW-0868">Chloride</keyword>
<feature type="transmembrane region" description="Helical" evidence="9">
    <location>
        <begin position="213"/>
        <end position="232"/>
    </location>
</feature>
<dbReference type="NCBIfam" id="NF003640">
    <property type="entry name" value="PRK05277.1"/>
    <property type="match status" value="1"/>
</dbReference>
<dbReference type="InterPro" id="IPR001807">
    <property type="entry name" value="ClC"/>
</dbReference>
<feature type="transmembrane region" description="Helical" evidence="9">
    <location>
        <begin position="288"/>
        <end position="305"/>
    </location>
</feature>
<dbReference type="GO" id="GO:0005247">
    <property type="term" value="F:voltage-gated chloride channel activity"/>
    <property type="evidence" value="ECO:0007669"/>
    <property type="project" value="TreeGrafter"/>
</dbReference>
<protein>
    <submittedName>
        <fullName evidence="10">Chloride channel core</fullName>
    </submittedName>
</protein>
<keyword evidence="6 9" id="KW-0472">Membrane</keyword>
<evidence type="ECO:0000256" key="4">
    <source>
        <dbReference type="ARBA" id="ARBA00022989"/>
    </source>
</evidence>
<evidence type="ECO:0000256" key="2">
    <source>
        <dbReference type="ARBA" id="ARBA00022448"/>
    </source>
</evidence>
<dbReference type="PANTHER" id="PTHR45711">
    <property type="entry name" value="CHLORIDE CHANNEL PROTEIN"/>
    <property type="match status" value="1"/>
</dbReference>
<dbReference type="EMBL" id="LC066377">
    <property type="protein sequence ID" value="BAT28686.1"/>
    <property type="molecule type" value="Genomic_DNA"/>
</dbReference>
<evidence type="ECO:0000256" key="1">
    <source>
        <dbReference type="ARBA" id="ARBA00004141"/>
    </source>
</evidence>
<keyword evidence="2" id="KW-0813">Transport</keyword>
<dbReference type="Pfam" id="PF00654">
    <property type="entry name" value="Voltage_CLC"/>
    <property type="match status" value="1"/>
</dbReference>
<reference evidence="10" key="1">
    <citation type="journal article" date="2015" name="Proc. Natl. Acad. Sci. U.S.A.">
        <title>Bacterial clade with the ribosomal RNA operon on a small plasmid rather than the chromosome.</title>
        <authorList>
            <person name="Anda M."/>
            <person name="Ohtsubo Y."/>
            <person name="Okubo T."/>
            <person name="Sugawara M."/>
            <person name="Nagata Y."/>
            <person name="Tsuda M."/>
            <person name="Minamisawa K."/>
            <person name="Mitsui H."/>
        </authorList>
    </citation>
    <scope>NUCLEOTIDE SEQUENCE</scope>
    <source>
        <strain evidence="10">JCM 14755</strain>
    </source>
</reference>
<evidence type="ECO:0000313" key="10">
    <source>
        <dbReference type="EMBL" id="BAT28686.1"/>
    </source>
</evidence>
<keyword evidence="4 9" id="KW-1133">Transmembrane helix</keyword>
<feature type="transmembrane region" description="Helical" evidence="9">
    <location>
        <begin position="253"/>
        <end position="276"/>
    </location>
</feature>
<feature type="transmembrane region" description="Helical" evidence="9">
    <location>
        <begin position="326"/>
        <end position="346"/>
    </location>
</feature>
<feature type="transmembrane region" description="Helical" evidence="9">
    <location>
        <begin position="177"/>
        <end position="201"/>
    </location>
</feature>
<dbReference type="PANTHER" id="PTHR45711:SF6">
    <property type="entry name" value="CHLORIDE CHANNEL PROTEIN"/>
    <property type="match status" value="1"/>
</dbReference>
<dbReference type="CDD" id="cd01031">
    <property type="entry name" value="EriC"/>
    <property type="match status" value="1"/>
</dbReference>
<accession>A0A0P0Z445</accession>
<comment type="subcellular location">
    <subcellularLocation>
        <location evidence="1">Membrane</location>
        <topology evidence="1">Multi-pass membrane protein</topology>
    </subcellularLocation>
</comment>
<feature type="transmembrane region" description="Helical" evidence="9">
    <location>
        <begin position="36"/>
        <end position="57"/>
    </location>
</feature>